<dbReference type="InterPro" id="IPR019127">
    <property type="entry name" value="Exosortase"/>
</dbReference>
<proteinExistence type="predicted"/>
<dbReference type="RefSeq" id="WP_171161796.1">
    <property type="nucleotide sequence ID" value="NZ_CP053073.1"/>
</dbReference>
<dbReference type="InParanoid" id="A0A6M4H6Y0"/>
<dbReference type="NCBIfam" id="TIGR04178">
    <property type="entry name" value="exo_archaeo"/>
    <property type="match status" value="1"/>
</dbReference>
<keyword evidence="4 8" id="KW-0812">Transmembrane</keyword>
<evidence type="ECO:0000313" key="9">
    <source>
        <dbReference type="EMBL" id="QJR14945.1"/>
    </source>
</evidence>
<protein>
    <recommendedName>
        <fullName evidence="11">Exosortase H</fullName>
    </recommendedName>
</protein>
<dbReference type="GO" id="GO:0008233">
    <property type="term" value="F:peptidase activity"/>
    <property type="evidence" value="ECO:0007669"/>
    <property type="project" value="UniProtKB-KW"/>
</dbReference>
<comment type="subcellular location">
    <subcellularLocation>
        <location evidence="1">Cell membrane</location>
        <topology evidence="1">Multi-pass membrane protein</topology>
    </subcellularLocation>
</comment>
<keyword evidence="3" id="KW-0645">Protease</keyword>
<evidence type="ECO:0000256" key="7">
    <source>
        <dbReference type="ARBA" id="ARBA00023136"/>
    </source>
</evidence>
<evidence type="ECO:0000256" key="5">
    <source>
        <dbReference type="ARBA" id="ARBA00022801"/>
    </source>
</evidence>
<dbReference type="GO" id="GO:0006508">
    <property type="term" value="P:proteolysis"/>
    <property type="evidence" value="ECO:0007669"/>
    <property type="project" value="UniProtKB-KW"/>
</dbReference>
<feature type="transmembrane region" description="Helical" evidence="8">
    <location>
        <begin position="99"/>
        <end position="121"/>
    </location>
</feature>
<dbReference type="EMBL" id="CP053073">
    <property type="protein sequence ID" value="QJR14945.1"/>
    <property type="molecule type" value="Genomic_DNA"/>
</dbReference>
<keyword evidence="6 8" id="KW-1133">Transmembrane helix</keyword>
<organism evidence="9 10">
    <name type="scientific">Usitatibacter palustris</name>
    <dbReference type="NCBI Taxonomy" id="2732487"/>
    <lineage>
        <taxon>Bacteria</taxon>
        <taxon>Pseudomonadati</taxon>
        <taxon>Pseudomonadota</taxon>
        <taxon>Betaproteobacteria</taxon>
        <taxon>Nitrosomonadales</taxon>
        <taxon>Usitatibacteraceae</taxon>
        <taxon>Usitatibacter</taxon>
    </lineage>
</organism>
<evidence type="ECO:0000256" key="4">
    <source>
        <dbReference type="ARBA" id="ARBA00022692"/>
    </source>
</evidence>
<name>A0A6M4H6Y0_9PROT</name>
<dbReference type="Pfam" id="PF09721">
    <property type="entry name" value="Exosortase_EpsH"/>
    <property type="match status" value="1"/>
</dbReference>
<evidence type="ECO:0000256" key="8">
    <source>
        <dbReference type="SAM" id="Phobius"/>
    </source>
</evidence>
<dbReference type="KEGG" id="upl:DSM104440_01760"/>
<evidence type="ECO:0000313" key="10">
    <source>
        <dbReference type="Proteomes" id="UP000503096"/>
    </source>
</evidence>
<feature type="transmembrane region" description="Helical" evidence="8">
    <location>
        <begin position="64"/>
        <end position="87"/>
    </location>
</feature>
<evidence type="ECO:0000256" key="1">
    <source>
        <dbReference type="ARBA" id="ARBA00004651"/>
    </source>
</evidence>
<evidence type="ECO:0000256" key="3">
    <source>
        <dbReference type="ARBA" id="ARBA00022670"/>
    </source>
</evidence>
<keyword evidence="2" id="KW-1003">Cell membrane</keyword>
<reference evidence="9 10" key="1">
    <citation type="submission" date="2020-04" db="EMBL/GenBank/DDBJ databases">
        <title>Usitatibacter rugosus gen. nov., sp. nov. and Usitatibacter palustris sp. nov., novel members of Usitatibacteraceae fam. nov. within the order Nitrosomonadales isolated from soil.</title>
        <authorList>
            <person name="Huber K.J."/>
            <person name="Neumann-Schaal M."/>
            <person name="Geppert A."/>
            <person name="Luckner M."/>
            <person name="Wanner G."/>
            <person name="Overmann J."/>
        </authorList>
    </citation>
    <scope>NUCLEOTIDE SEQUENCE [LARGE SCALE GENOMIC DNA]</scope>
    <source>
        <strain evidence="9 10">Swamp67</strain>
    </source>
</reference>
<sequence>MRHFAITFVVLLVVLFALELTPIGQSVVIPWTEFVAKMSAGLVTTFDGSAMAQGKALFNPTTGFGVVIEAGCNGVEAMLVLLAGILAYPASWRAKAIGLAVGVVAIQALNVVRIVSLFYLGQWNMQWFEWAHLYVWQALIMLDALIVWLLWMRSVGAGPAPQPAAA</sequence>
<gene>
    <name evidence="9" type="ORF">DSM104440_01760</name>
</gene>
<dbReference type="InterPro" id="IPR026441">
    <property type="entry name" value="Exosort_XrtH"/>
</dbReference>
<keyword evidence="10" id="KW-1185">Reference proteome</keyword>
<evidence type="ECO:0008006" key="11">
    <source>
        <dbReference type="Google" id="ProtNLM"/>
    </source>
</evidence>
<dbReference type="AlphaFoldDB" id="A0A6M4H6Y0"/>
<dbReference type="NCBIfam" id="TIGR04177">
    <property type="entry name" value="exosort_XrtH"/>
    <property type="match status" value="1"/>
</dbReference>
<accession>A0A6M4H6Y0</accession>
<keyword evidence="5" id="KW-0378">Hydrolase</keyword>
<keyword evidence="7 8" id="KW-0472">Membrane</keyword>
<dbReference type="InterPro" id="IPR026392">
    <property type="entry name" value="Exo/Archaeosortase_dom"/>
</dbReference>
<feature type="transmembrane region" description="Helical" evidence="8">
    <location>
        <begin position="133"/>
        <end position="151"/>
    </location>
</feature>
<evidence type="ECO:0000256" key="6">
    <source>
        <dbReference type="ARBA" id="ARBA00022989"/>
    </source>
</evidence>
<dbReference type="GO" id="GO:0005886">
    <property type="term" value="C:plasma membrane"/>
    <property type="evidence" value="ECO:0007669"/>
    <property type="project" value="UniProtKB-SubCell"/>
</dbReference>
<evidence type="ECO:0000256" key="2">
    <source>
        <dbReference type="ARBA" id="ARBA00022475"/>
    </source>
</evidence>
<dbReference type="Proteomes" id="UP000503096">
    <property type="component" value="Chromosome"/>
</dbReference>